<comment type="caution">
    <text evidence="2">The sequence shown here is derived from an EMBL/GenBank/DDBJ whole genome shotgun (WGS) entry which is preliminary data.</text>
</comment>
<gene>
    <name evidence="2" type="ORF">AVEN_267680_1</name>
</gene>
<evidence type="ECO:0000256" key="1">
    <source>
        <dbReference type="SAM" id="SignalP"/>
    </source>
</evidence>
<keyword evidence="3" id="KW-1185">Reference proteome</keyword>
<sequence>MGFDCNCGVQWVLILISLWLACEFQLRREDHRPVFVAFIAYATCDCSLSTKKRLPWKVSFVEESRNIENVETLSLEKDNRSSTEGDFFPHSINGEIFLRPAAPPTTERLHGM</sequence>
<dbReference type="Proteomes" id="UP000499080">
    <property type="component" value="Unassembled WGS sequence"/>
</dbReference>
<dbReference type="EMBL" id="BGPR01008360">
    <property type="protein sequence ID" value="GBN33297.1"/>
    <property type="molecule type" value="Genomic_DNA"/>
</dbReference>
<keyword evidence="1" id="KW-0732">Signal</keyword>
<name>A0A4Y2N542_ARAVE</name>
<proteinExistence type="predicted"/>
<dbReference type="AlphaFoldDB" id="A0A4Y2N542"/>
<evidence type="ECO:0000313" key="2">
    <source>
        <dbReference type="EMBL" id="GBN33297.1"/>
    </source>
</evidence>
<feature type="chain" id="PRO_5021363837" description="Secreted protein" evidence="1">
    <location>
        <begin position="22"/>
        <end position="112"/>
    </location>
</feature>
<reference evidence="2 3" key="1">
    <citation type="journal article" date="2019" name="Sci. Rep.">
        <title>Orb-weaving spider Araneus ventricosus genome elucidates the spidroin gene catalogue.</title>
        <authorList>
            <person name="Kono N."/>
            <person name="Nakamura H."/>
            <person name="Ohtoshi R."/>
            <person name="Moran D.A.P."/>
            <person name="Shinohara A."/>
            <person name="Yoshida Y."/>
            <person name="Fujiwara M."/>
            <person name="Mori M."/>
            <person name="Tomita M."/>
            <person name="Arakawa K."/>
        </authorList>
    </citation>
    <scope>NUCLEOTIDE SEQUENCE [LARGE SCALE GENOMIC DNA]</scope>
</reference>
<evidence type="ECO:0008006" key="4">
    <source>
        <dbReference type="Google" id="ProtNLM"/>
    </source>
</evidence>
<organism evidence="2 3">
    <name type="scientific">Araneus ventricosus</name>
    <name type="common">Orbweaver spider</name>
    <name type="synonym">Epeira ventricosa</name>
    <dbReference type="NCBI Taxonomy" id="182803"/>
    <lineage>
        <taxon>Eukaryota</taxon>
        <taxon>Metazoa</taxon>
        <taxon>Ecdysozoa</taxon>
        <taxon>Arthropoda</taxon>
        <taxon>Chelicerata</taxon>
        <taxon>Arachnida</taxon>
        <taxon>Araneae</taxon>
        <taxon>Araneomorphae</taxon>
        <taxon>Entelegynae</taxon>
        <taxon>Araneoidea</taxon>
        <taxon>Araneidae</taxon>
        <taxon>Araneus</taxon>
    </lineage>
</organism>
<protein>
    <recommendedName>
        <fullName evidence="4">Secreted protein</fullName>
    </recommendedName>
</protein>
<feature type="signal peptide" evidence="1">
    <location>
        <begin position="1"/>
        <end position="21"/>
    </location>
</feature>
<evidence type="ECO:0000313" key="3">
    <source>
        <dbReference type="Proteomes" id="UP000499080"/>
    </source>
</evidence>
<accession>A0A4Y2N542</accession>